<name>A0A2P4YGC3_9STRA</name>
<evidence type="ECO:0000256" key="1">
    <source>
        <dbReference type="SAM" id="MobiDB-lite"/>
    </source>
</evidence>
<dbReference type="AlphaFoldDB" id="A0A2P4YGC3"/>
<dbReference type="EMBL" id="NCKW01003388">
    <property type="protein sequence ID" value="POM76844.1"/>
    <property type="molecule type" value="Genomic_DNA"/>
</dbReference>
<accession>A0A2P4YGC3</accession>
<gene>
    <name evidence="2" type="ORF">PHPALM_5876</name>
</gene>
<dbReference type="Proteomes" id="UP000237271">
    <property type="component" value="Unassembled WGS sequence"/>
</dbReference>
<keyword evidence="3" id="KW-1185">Reference proteome</keyword>
<sequence>MCVYDRQRQEVLILVGVYVDDLLVTGTEQNAMSKFRNFGVASKFCVIRVTYSEVDGYDLDQEVAIVDIRRGLGMDEARGVRTPIDVERNGPDVAETLPASGGEDGMTPTRFPSLVGRLMWIAHRTRPDIAYAAHKA</sequence>
<evidence type="ECO:0000313" key="2">
    <source>
        <dbReference type="EMBL" id="POM76844.1"/>
    </source>
</evidence>
<comment type="caution">
    <text evidence="2">The sequence shown here is derived from an EMBL/GenBank/DDBJ whole genome shotgun (WGS) entry which is preliminary data.</text>
</comment>
<protein>
    <submittedName>
        <fullName evidence="2">Pol Polyprotein</fullName>
    </submittedName>
</protein>
<organism evidence="2 3">
    <name type="scientific">Phytophthora palmivora</name>
    <dbReference type="NCBI Taxonomy" id="4796"/>
    <lineage>
        <taxon>Eukaryota</taxon>
        <taxon>Sar</taxon>
        <taxon>Stramenopiles</taxon>
        <taxon>Oomycota</taxon>
        <taxon>Peronosporomycetes</taxon>
        <taxon>Peronosporales</taxon>
        <taxon>Peronosporaceae</taxon>
        <taxon>Phytophthora</taxon>
    </lineage>
</organism>
<dbReference type="OrthoDB" id="167773at2759"/>
<evidence type="ECO:0000313" key="3">
    <source>
        <dbReference type="Proteomes" id="UP000237271"/>
    </source>
</evidence>
<proteinExistence type="predicted"/>
<feature type="region of interest" description="Disordered" evidence="1">
    <location>
        <begin position="85"/>
        <end position="106"/>
    </location>
</feature>
<reference evidence="2 3" key="1">
    <citation type="journal article" date="2017" name="Genome Biol. Evol.">
        <title>Phytophthora megakarya and P. palmivora, closely related causal agents of cacao black pod rot, underwent increases in genome sizes and gene numbers by different mechanisms.</title>
        <authorList>
            <person name="Ali S.S."/>
            <person name="Shao J."/>
            <person name="Lary D.J."/>
            <person name="Kronmiller B."/>
            <person name="Shen D."/>
            <person name="Strem M.D."/>
            <person name="Amoako-Attah I."/>
            <person name="Akrofi A.Y."/>
            <person name="Begoude B.A."/>
            <person name="Ten Hoopen G.M."/>
            <person name="Coulibaly K."/>
            <person name="Kebe B.I."/>
            <person name="Melnick R.L."/>
            <person name="Guiltinan M.J."/>
            <person name="Tyler B.M."/>
            <person name="Meinhardt L.W."/>
            <person name="Bailey B.A."/>
        </authorList>
    </citation>
    <scope>NUCLEOTIDE SEQUENCE [LARGE SCALE GENOMIC DNA]</scope>
    <source>
        <strain evidence="3">sbr112.9</strain>
    </source>
</reference>